<dbReference type="SUPFAM" id="SSF52096">
    <property type="entry name" value="ClpP/crotonase"/>
    <property type="match status" value="1"/>
</dbReference>
<dbReference type="STRING" id="590652.BST39_04785"/>
<dbReference type="OrthoDB" id="153350at2"/>
<reference evidence="2 3" key="1">
    <citation type="submission" date="2017-02" db="EMBL/GenBank/DDBJ databases">
        <title>The new phylogeny of genus Mycobacterium.</title>
        <authorList>
            <person name="Tortoli E."/>
            <person name="Trovato A."/>
            <person name="Cirillo D.M."/>
        </authorList>
    </citation>
    <scope>NUCLEOTIDE SEQUENCE [LARGE SCALE GENOMIC DNA]</scope>
    <source>
        <strain evidence="2 3">DSM 45000</strain>
    </source>
</reference>
<protein>
    <submittedName>
        <fullName evidence="2">Enoyl-CoA hydratase</fullName>
    </submittedName>
</protein>
<evidence type="ECO:0000256" key="1">
    <source>
        <dbReference type="ARBA" id="ARBA00023098"/>
    </source>
</evidence>
<dbReference type="EMBL" id="MVIE01000004">
    <property type="protein sequence ID" value="ORB45524.1"/>
    <property type="molecule type" value="Genomic_DNA"/>
</dbReference>
<organism evidence="2 3">
    <name type="scientific">Mycobacterium paraseoulense</name>
    <dbReference type="NCBI Taxonomy" id="590652"/>
    <lineage>
        <taxon>Bacteria</taxon>
        <taxon>Bacillati</taxon>
        <taxon>Actinomycetota</taxon>
        <taxon>Actinomycetes</taxon>
        <taxon>Mycobacteriales</taxon>
        <taxon>Mycobacteriaceae</taxon>
        <taxon>Mycobacterium</taxon>
    </lineage>
</organism>
<dbReference type="InterPro" id="IPR029045">
    <property type="entry name" value="ClpP/crotonase-like_dom_sf"/>
</dbReference>
<evidence type="ECO:0000313" key="3">
    <source>
        <dbReference type="Proteomes" id="UP000192513"/>
    </source>
</evidence>
<dbReference type="Gene3D" id="3.90.226.10">
    <property type="entry name" value="2-enoyl-CoA Hydratase, Chain A, domain 1"/>
    <property type="match status" value="1"/>
</dbReference>
<evidence type="ECO:0000313" key="2">
    <source>
        <dbReference type="EMBL" id="ORB45524.1"/>
    </source>
</evidence>
<dbReference type="CDD" id="cd06558">
    <property type="entry name" value="crotonase-like"/>
    <property type="match status" value="1"/>
</dbReference>
<dbReference type="PANTHER" id="PTHR11941:SF54">
    <property type="entry name" value="ENOYL-COA HYDRATASE, MITOCHONDRIAL"/>
    <property type="match status" value="1"/>
</dbReference>
<name>A0A1X0IF43_9MYCO</name>
<dbReference type="InterPro" id="IPR001753">
    <property type="entry name" value="Enoyl-CoA_hydra/iso"/>
</dbReference>
<dbReference type="GO" id="GO:0003824">
    <property type="term" value="F:catalytic activity"/>
    <property type="evidence" value="ECO:0007669"/>
    <property type="project" value="UniProtKB-ARBA"/>
</dbReference>
<dbReference type="PANTHER" id="PTHR11941">
    <property type="entry name" value="ENOYL-COA HYDRATASE-RELATED"/>
    <property type="match status" value="1"/>
</dbReference>
<dbReference type="AlphaFoldDB" id="A0A1X0IF43"/>
<accession>A0A1X0IF43</accession>
<dbReference type="GO" id="GO:0006635">
    <property type="term" value="P:fatty acid beta-oxidation"/>
    <property type="evidence" value="ECO:0007669"/>
    <property type="project" value="TreeGrafter"/>
</dbReference>
<keyword evidence="1" id="KW-0443">Lipid metabolism</keyword>
<proteinExistence type="predicted"/>
<comment type="caution">
    <text evidence="2">The sequence shown here is derived from an EMBL/GenBank/DDBJ whole genome shotgun (WGS) entry which is preliminary data.</text>
</comment>
<keyword evidence="3" id="KW-1185">Reference proteome</keyword>
<dbReference type="RefSeq" id="WP_067925914.1">
    <property type="nucleotide sequence ID" value="NZ_AP022619.1"/>
</dbReference>
<dbReference type="Proteomes" id="UP000192513">
    <property type="component" value="Unassembled WGS sequence"/>
</dbReference>
<dbReference type="Pfam" id="PF00378">
    <property type="entry name" value="ECH_1"/>
    <property type="match status" value="1"/>
</dbReference>
<gene>
    <name evidence="2" type="ORF">BST39_04785</name>
</gene>
<sequence length="265" mass="28705">MDAPPEGEVLFHVADHIAHITLNRPDHGNALTPAILKWFQQAWRHIAEDPAIRCVLITGAGERHFCTGADLNGVNQRGGVGVGLGRMSEDVGLTSRHNNVWKPTVCAVNGMAVGAGLHFVVDADIIVASTNAVFLDSHVNVGMVGGPENVGLAKRLPLGTALRMTLQGRAFRLSAQRAYDLGLVDELTEPGELLATARQIAHDITLNSPHAVSLSQQAVWASLEMPYSQAVEYGFGLVKTQWHHPDFTEGFRAFAEKRAPNWKTD</sequence>